<dbReference type="EMBL" id="SESI01000003">
    <property type="protein sequence ID" value="TQQ79542.1"/>
    <property type="molecule type" value="Genomic_DNA"/>
</dbReference>
<reference evidence="2 3" key="1">
    <citation type="submission" date="2019-02" db="EMBL/GenBank/DDBJ databases">
        <title>Halonotius sp. a new haloqrchaeon isolated from saline water.</title>
        <authorList>
            <person name="Duran-Viseras A."/>
            <person name="Sanchez-Porro C."/>
            <person name="Ventosa A."/>
        </authorList>
    </citation>
    <scope>NUCLEOTIDE SEQUENCE [LARGE SCALE GENOMIC DNA]</scope>
    <source>
        <strain evidence="2 3">F9-27</strain>
    </source>
</reference>
<dbReference type="Gene3D" id="3.40.190.10">
    <property type="entry name" value="Periplasmic binding protein-like II"/>
    <property type="match status" value="2"/>
</dbReference>
<evidence type="ECO:0000313" key="3">
    <source>
        <dbReference type="Proteomes" id="UP000315385"/>
    </source>
</evidence>
<dbReference type="AlphaFoldDB" id="A0A544QLU3"/>
<gene>
    <name evidence="2" type="ORF">EWF95_11050</name>
</gene>
<dbReference type="Proteomes" id="UP000315385">
    <property type="component" value="Unassembled WGS sequence"/>
</dbReference>
<dbReference type="Pfam" id="PF12974">
    <property type="entry name" value="Phosphonate-bd"/>
    <property type="match status" value="1"/>
</dbReference>
<dbReference type="SUPFAM" id="SSF53850">
    <property type="entry name" value="Periplasmic binding protein-like II"/>
    <property type="match status" value="1"/>
</dbReference>
<dbReference type="PANTHER" id="PTHR35841">
    <property type="entry name" value="PHOSPHONATES-BINDING PERIPLASMIC PROTEIN"/>
    <property type="match status" value="1"/>
</dbReference>
<feature type="compositionally biased region" description="Acidic residues" evidence="1">
    <location>
        <begin position="295"/>
        <end position="306"/>
    </location>
</feature>
<sequence>MDRRTFLGAVGSTGAVAVAGCTGDSGSNDTPETVGEWAGDGTIEFGLPPFQDAEQLNEQYAPVFEWLADGFDGVDTVEGVQTTSYSATVESVVNGHTEMANLSPIISVLAREDGVNPLVINWSHGAESYHSYIATHADSDIESLEDIAGSTISMVDPLSSSGGLFPRYMLAQAGLDAGTVNAQPDDFEIQWAGTHPASLAALENGHVDAAAYGDFQHPDDDNIVKVAESNPIPFDPLVAKPDTPDAIQQALIERLINTPESALEDHRIDRFGEIAEGTYDPVRGVAEEMGVEIDTLEPESESDSETNESTTNESATNETTMNGSTTNETTMNGSETNESTMNGSETNESTMNGSETNESTMNGSTNTNESGA</sequence>
<accession>A0A544QLU3</accession>
<organism evidence="2 3">
    <name type="scientific">Halonotius roseus</name>
    <dbReference type="NCBI Taxonomy" id="2511997"/>
    <lineage>
        <taxon>Archaea</taxon>
        <taxon>Methanobacteriati</taxon>
        <taxon>Methanobacteriota</taxon>
        <taxon>Stenosarchaea group</taxon>
        <taxon>Halobacteria</taxon>
        <taxon>Halobacteriales</taxon>
        <taxon>Haloferacaceae</taxon>
        <taxon>Halonotius</taxon>
    </lineage>
</organism>
<feature type="compositionally biased region" description="Low complexity" evidence="1">
    <location>
        <begin position="307"/>
        <end position="340"/>
    </location>
</feature>
<dbReference type="RefSeq" id="WP_142444131.1">
    <property type="nucleotide sequence ID" value="NZ_SESI01000003.1"/>
</dbReference>
<feature type="compositionally biased region" description="Polar residues" evidence="1">
    <location>
        <begin position="341"/>
        <end position="372"/>
    </location>
</feature>
<dbReference type="CDD" id="cd01071">
    <property type="entry name" value="PBP2_PhnD_like"/>
    <property type="match status" value="1"/>
</dbReference>
<proteinExistence type="predicted"/>
<dbReference type="PANTHER" id="PTHR35841:SF1">
    <property type="entry name" value="PHOSPHONATES-BINDING PERIPLASMIC PROTEIN"/>
    <property type="match status" value="1"/>
</dbReference>
<evidence type="ECO:0000313" key="2">
    <source>
        <dbReference type="EMBL" id="TQQ79542.1"/>
    </source>
</evidence>
<feature type="region of interest" description="Disordered" evidence="1">
    <location>
        <begin position="295"/>
        <end position="372"/>
    </location>
</feature>
<evidence type="ECO:0000256" key="1">
    <source>
        <dbReference type="SAM" id="MobiDB-lite"/>
    </source>
</evidence>
<dbReference type="OrthoDB" id="146127at2157"/>
<comment type="caution">
    <text evidence="2">The sequence shown here is derived from an EMBL/GenBank/DDBJ whole genome shotgun (WGS) entry which is preliminary data.</text>
</comment>
<dbReference type="PROSITE" id="PS51257">
    <property type="entry name" value="PROKAR_LIPOPROTEIN"/>
    <property type="match status" value="1"/>
</dbReference>
<keyword evidence="3" id="KW-1185">Reference proteome</keyword>
<protein>
    <submittedName>
        <fullName evidence="2">Phosphate/phosphite/phosphonate ABC transporter substrate-binding protein</fullName>
    </submittedName>
</protein>
<name>A0A544QLU3_9EURY</name>